<feature type="region of interest" description="Disordered" evidence="1">
    <location>
        <begin position="48"/>
        <end position="70"/>
    </location>
</feature>
<evidence type="ECO:0000313" key="2">
    <source>
        <dbReference type="EMBL" id="KAF3561058.1"/>
    </source>
</evidence>
<evidence type="ECO:0000256" key="1">
    <source>
        <dbReference type="SAM" id="MobiDB-lite"/>
    </source>
</evidence>
<keyword evidence="3" id="KW-1185">Reference proteome</keyword>
<organism evidence="2 3">
    <name type="scientific">Brassica cretica</name>
    <name type="common">Mustard</name>
    <dbReference type="NCBI Taxonomy" id="69181"/>
    <lineage>
        <taxon>Eukaryota</taxon>
        <taxon>Viridiplantae</taxon>
        <taxon>Streptophyta</taxon>
        <taxon>Embryophyta</taxon>
        <taxon>Tracheophyta</taxon>
        <taxon>Spermatophyta</taxon>
        <taxon>Magnoliopsida</taxon>
        <taxon>eudicotyledons</taxon>
        <taxon>Gunneridae</taxon>
        <taxon>Pentapetalae</taxon>
        <taxon>rosids</taxon>
        <taxon>malvids</taxon>
        <taxon>Brassicales</taxon>
        <taxon>Brassicaceae</taxon>
        <taxon>Brassiceae</taxon>
        <taxon>Brassica</taxon>
    </lineage>
</organism>
<dbReference type="Proteomes" id="UP000266723">
    <property type="component" value="Unassembled WGS sequence"/>
</dbReference>
<evidence type="ECO:0000313" key="3">
    <source>
        <dbReference type="Proteomes" id="UP000266723"/>
    </source>
</evidence>
<comment type="caution">
    <text evidence="2">The sequence shown here is derived from an EMBL/GenBank/DDBJ whole genome shotgun (WGS) entry which is preliminary data.</text>
</comment>
<proteinExistence type="predicted"/>
<sequence>MNQEEMNFMRVSHMRNFSTCKDVMKQINTKQKPVGKEHVSVILTRESTTRRSTTNIHHRSTSVRNHHPLNPDGYAREIDGHALQVSSKDIADLLQMANGAENLFMQQRNSLAHQQRVKCEIYNTTGGVDDRFKQKSRQHTRPSIDVEVSSSIDVEVSSSIDVEVSSSIDRHPEFGKRAYDRDGTRRFNWEEKDEYGVYRDDHGHARDVDGHIISVSKGDIKSLLERASRDEHIYLCLPEHASSFTKTKLVPEIYTKDEINEMFYGVCGAQEKNEGDEARHSQDPDTVCGQSNCCSVDRQTPANIDRRQPITLTSDGVSTRFLHQSRH</sequence>
<reference evidence="2 3" key="1">
    <citation type="journal article" date="2020" name="BMC Genomics">
        <title>Intraspecific diversification of the crop wild relative Brassica cretica Lam. using demographic model selection.</title>
        <authorList>
            <person name="Kioukis A."/>
            <person name="Michalopoulou V.A."/>
            <person name="Briers L."/>
            <person name="Pirintsos S."/>
            <person name="Studholme D.J."/>
            <person name="Pavlidis P."/>
            <person name="Sarris P.F."/>
        </authorList>
    </citation>
    <scope>NUCLEOTIDE SEQUENCE [LARGE SCALE GENOMIC DNA]</scope>
    <source>
        <strain evidence="3">cv. PFS-1207/04</strain>
    </source>
</reference>
<feature type="compositionally biased region" description="Basic residues" evidence="1">
    <location>
        <begin position="56"/>
        <end position="67"/>
    </location>
</feature>
<accession>A0ABQ7CN64</accession>
<protein>
    <submittedName>
        <fullName evidence="2">Uncharacterized protein</fullName>
    </submittedName>
</protein>
<name>A0ABQ7CN64_BRACR</name>
<dbReference type="EMBL" id="QGKV02000759">
    <property type="protein sequence ID" value="KAF3561058.1"/>
    <property type="molecule type" value="Genomic_DNA"/>
</dbReference>
<gene>
    <name evidence="2" type="ORF">DY000_02015547</name>
</gene>